<accession>A0ABR1SUX8</accession>
<sequence length="251" mass="28413">MKRVKANDGRAISVQARAASDPFTTTGRRSAAAPKSWFDVRLKAIEDSTVDLEEEAWNRMKAWVEDQKLIAFGGYLLMYESIFATREVAQERRRRFYEQEHRQAKIDRFYALREQIRDQAEEGPKMINERLDQPIKKHMAAGNRQAVTRSEMIRQAVGQVGLLLAAMAQEELAGLDECECDGDECLCLSGSESETGSESESENAGESVYMPDERPRKRRRVDDRLDGEHGSGVDMAALEKAKQRLIRVAGL</sequence>
<feature type="region of interest" description="Disordered" evidence="1">
    <location>
        <begin position="190"/>
        <end position="236"/>
    </location>
</feature>
<evidence type="ECO:0000313" key="3">
    <source>
        <dbReference type="Proteomes" id="UP001396898"/>
    </source>
</evidence>
<organism evidence="2 3">
    <name type="scientific">Apiospora marii</name>
    <dbReference type="NCBI Taxonomy" id="335849"/>
    <lineage>
        <taxon>Eukaryota</taxon>
        <taxon>Fungi</taxon>
        <taxon>Dikarya</taxon>
        <taxon>Ascomycota</taxon>
        <taxon>Pezizomycotina</taxon>
        <taxon>Sordariomycetes</taxon>
        <taxon>Xylariomycetidae</taxon>
        <taxon>Amphisphaeriales</taxon>
        <taxon>Apiosporaceae</taxon>
        <taxon>Apiospora</taxon>
    </lineage>
</organism>
<feature type="compositionally biased region" description="Basic and acidic residues" evidence="1">
    <location>
        <begin position="211"/>
        <end position="236"/>
    </location>
</feature>
<comment type="caution">
    <text evidence="2">The sequence shown here is derived from an EMBL/GenBank/DDBJ whole genome shotgun (WGS) entry which is preliminary data.</text>
</comment>
<keyword evidence="3" id="KW-1185">Reference proteome</keyword>
<evidence type="ECO:0000256" key="1">
    <source>
        <dbReference type="SAM" id="MobiDB-lite"/>
    </source>
</evidence>
<protein>
    <submittedName>
        <fullName evidence="2">Uncharacterized protein</fullName>
    </submittedName>
</protein>
<name>A0ABR1SUX8_9PEZI</name>
<reference evidence="2 3" key="1">
    <citation type="submission" date="2023-01" db="EMBL/GenBank/DDBJ databases">
        <title>Analysis of 21 Apiospora genomes using comparative genomics revels a genus with tremendous synthesis potential of carbohydrate active enzymes and secondary metabolites.</title>
        <authorList>
            <person name="Sorensen T."/>
        </authorList>
    </citation>
    <scope>NUCLEOTIDE SEQUENCE [LARGE SCALE GENOMIC DNA]</scope>
    <source>
        <strain evidence="2 3">CBS 20057</strain>
    </source>
</reference>
<gene>
    <name evidence="2" type="ORF">PG991_001002</name>
</gene>
<dbReference type="EMBL" id="JAQQWI010000002">
    <property type="protein sequence ID" value="KAK8037656.1"/>
    <property type="molecule type" value="Genomic_DNA"/>
</dbReference>
<evidence type="ECO:0000313" key="2">
    <source>
        <dbReference type="EMBL" id="KAK8037656.1"/>
    </source>
</evidence>
<dbReference type="Proteomes" id="UP001396898">
    <property type="component" value="Unassembled WGS sequence"/>
</dbReference>
<proteinExistence type="predicted"/>